<comment type="similarity">
    <text evidence="6">Belongs to the RNase D family.</text>
</comment>
<evidence type="ECO:0000256" key="4">
    <source>
        <dbReference type="ARBA" id="ARBA00022801"/>
    </source>
</evidence>
<dbReference type="PATRIC" id="fig|1543721.4.peg.2293"/>
<dbReference type="PROSITE" id="PS50967">
    <property type="entry name" value="HRDC"/>
    <property type="match status" value="1"/>
</dbReference>
<dbReference type="GO" id="GO:0008408">
    <property type="term" value="F:3'-5' exonuclease activity"/>
    <property type="evidence" value="ECO:0007669"/>
    <property type="project" value="InterPro"/>
</dbReference>
<dbReference type="EMBL" id="CP011412">
    <property type="protein sequence ID" value="AKH20797.1"/>
    <property type="molecule type" value="Genomic_DNA"/>
</dbReference>
<name>A0A0F7JYJ2_9GAMM</name>
<dbReference type="Proteomes" id="UP000034410">
    <property type="component" value="Chromosome"/>
</dbReference>
<evidence type="ECO:0000256" key="2">
    <source>
        <dbReference type="ARBA" id="ARBA00022694"/>
    </source>
</evidence>
<dbReference type="InterPro" id="IPR002562">
    <property type="entry name" value="3'-5'_exonuclease_dom"/>
</dbReference>
<protein>
    <recommendedName>
        <fullName evidence="6">Ribonuclease D</fullName>
        <shortName evidence="6">RNase D</shortName>
        <ecNumber evidence="6">3.1.13.5</ecNumber>
    </recommendedName>
</protein>
<dbReference type="InterPro" id="IPR010997">
    <property type="entry name" value="HRDC-like_sf"/>
</dbReference>
<comment type="function">
    <text evidence="6">Exonuclease involved in the 3' processing of various precursor tRNAs. Initiates hydrolysis at the 3'-terminus of an RNA molecule and releases 5'-mononucleotides.</text>
</comment>
<dbReference type="OrthoDB" id="9800549at2"/>
<keyword evidence="9" id="KW-1185">Reference proteome</keyword>
<dbReference type="Gene3D" id="1.10.150.80">
    <property type="entry name" value="HRDC domain"/>
    <property type="match status" value="2"/>
</dbReference>
<evidence type="ECO:0000313" key="8">
    <source>
        <dbReference type="EMBL" id="AKH20797.1"/>
    </source>
</evidence>
<dbReference type="SUPFAM" id="SSF47819">
    <property type="entry name" value="HRDC-like"/>
    <property type="match status" value="2"/>
</dbReference>
<dbReference type="HAMAP" id="MF_01899">
    <property type="entry name" value="RNase_D"/>
    <property type="match status" value="1"/>
</dbReference>
<dbReference type="InterPro" id="IPR002121">
    <property type="entry name" value="HRDC_dom"/>
</dbReference>
<dbReference type="SMART" id="SM00474">
    <property type="entry name" value="35EXOc"/>
    <property type="match status" value="1"/>
</dbReference>
<dbReference type="Pfam" id="PF01612">
    <property type="entry name" value="DNA_pol_A_exo1"/>
    <property type="match status" value="1"/>
</dbReference>
<dbReference type="GO" id="GO:0003676">
    <property type="term" value="F:nucleic acid binding"/>
    <property type="evidence" value="ECO:0007669"/>
    <property type="project" value="InterPro"/>
</dbReference>
<dbReference type="GO" id="GO:0042780">
    <property type="term" value="P:tRNA 3'-end processing"/>
    <property type="evidence" value="ECO:0007669"/>
    <property type="project" value="UniProtKB-UniRule"/>
</dbReference>
<dbReference type="InterPro" id="IPR006292">
    <property type="entry name" value="RNase_D"/>
</dbReference>
<dbReference type="SUPFAM" id="SSF53098">
    <property type="entry name" value="Ribonuclease H-like"/>
    <property type="match status" value="1"/>
</dbReference>
<evidence type="ECO:0000259" key="7">
    <source>
        <dbReference type="PROSITE" id="PS50967"/>
    </source>
</evidence>
<proteinExistence type="inferred from homology"/>
<sequence>MLERHIQTEQQLIELCTQLAHSPWLALDTEFVREKTYYPQFCLLQISNGEIAATVDPIQIQELQPLLDLLYDDAIIKVFHAGYQDLEIFYNLWGRLPTPLFDTQLAASLLGLGDQVGYGNLVEQLLNHTLEKGHSRTDWSRRPLDEAQLRYALDDVIYLGDIYIKLTGMLRDAGREGWLQDDFDQLANPDTYRNPPQEAWKRIKGRQQLKGVQLAVLQGVAAWREQEAQQANRPKRWILKDEVLTDLARRQPKSLEQLSRIRGLEPGVIKRRGELLLKLIADARALPREQWPRDKRRIIRLTPNQEALTDLLYSCLRLLAEQNNITPAALANRKEIESLVSGERELDILRGWRRTIAGNRLLEVLAGNCWPELENGQLVLSTTTTPD</sequence>
<dbReference type="InterPro" id="IPR044876">
    <property type="entry name" value="HRDC_dom_sf"/>
</dbReference>
<keyword evidence="2 6" id="KW-0819">tRNA processing</keyword>
<evidence type="ECO:0000256" key="1">
    <source>
        <dbReference type="ARBA" id="ARBA00022490"/>
    </source>
</evidence>
<dbReference type="PANTHER" id="PTHR47649:SF1">
    <property type="entry name" value="RIBONUCLEASE D"/>
    <property type="match status" value="1"/>
</dbReference>
<dbReference type="InterPro" id="IPR051086">
    <property type="entry name" value="RNase_D-like"/>
</dbReference>
<organism evidence="8 9">
    <name type="scientific">Sedimenticola thiotaurini</name>
    <dbReference type="NCBI Taxonomy" id="1543721"/>
    <lineage>
        <taxon>Bacteria</taxon>
        <taxon>Pseudomonadati</taxon>
        <taxon>Pseudomonadota</taxon>
        <taxon>Gammaproteobacteria</taxon>
        <taxon>Chromatiales</taxon>
        <taxon>Sedimenticolaceae</taxon>
        <taxon>Sedimenticola</taxon>
    </lineage>
</organism>
<dbReference type="SMART" id="SM00341">
    <property type="entry name" value="HRDC"/>
    <property type="match status" value="1"/>
</dbReference>
<keyword evidence="5 6" id="KW-0269">Exonuclease</keyword>
<dbReference type="RefSeq" id="WP_046859727.1">
    <property type="nucleotide sequence ID" value="NZ_CP011412.1"/>
</dbReference>
<evidence type="ECO:0000256" key="3">
    <source>
        <dbReference type="ARBA" id="ARBA00022722"/>
    </source>
</evidence>
<evidence type="ECO:0000256" key="6">
    <source>
        <dbReference type="HAMAP-Rule" id="MF_01899"/>
    </source>
</evidence>
<dbReference type="GO" id="GO:0000166">
    <property type="term" value="F:nucleotide binding"/>
    <property type="evidence" value="ECO:0007669"/>
    <property type="project" value="InterPro"/>
</dbReference>
<comment type="catalytic activity">
    <reaction evidence="6">
        <text>Exonucleolytic cleavage that removes extra residues from the 3'-terminus of tRNA to produce 5'-mononucleotides.</text>
        <dbReference type="EC" id="3.1.13.5"/>
    </reaction>
</comment>
<dbReference type="NCBIfam" id="TIGR01388">
    <property type="entry name" value="rnd"/>
    <property type="match status" value="1"/>
</dbReference>
<dbReference type="Pfam" id="PF00570">
    <property type="entry name" value="HRDC"/>
    <property type="match status" value="1"/>
</dbReference>
<dbReference type="EC" id="3.1.13.5" evidence="6"/>
<dbReference type="GO" id="GO:0005737">
    <property type="term" value="C:cytoplasm"/>
    <property type="evidence" value="ECO:0007669"/>
    <property type="project" value="UniProtKB-SubCell"/>
</dbReference>
<dbReference type="InterPro" id="IPR012337">
    <property type="entry name" value="RNaseH-like_sf"/>
</dbReference>
<comment type="cofactor">
    <cofactor evidence="6">
        <name>a divalent metal cation</name>
        <dbReference type="ChEBI" id="CHEBI:60240"/>
    </cofactor>
</comment>
<reference evidence="8 9" key="1">
    <citation type="journal article" date="2015" name="Genome Announc.">
        <title>Complete Genome Sequence of Sedimenticola thiotaurini Strain SIP-G1, a Polyphosphate- and Polyhydroxyalkanoate-Accumulating Sulfur-Oxidizing Gammaproteobacterium Isolated from Salt Marsh Sediments.</title>
        <authorList>
            <person name="Flood B.E."/>
            <person name="Jones D.S."/>
            <person name="Bailey J.V."/>
        </authorList>
    </citation>
    <scope>NUCLEOTIDE SEQUENCE [LARGE SCALE GENOMIC DNA]</scope>
    <source>
        <strain evidence="8 9">SIP-G1</strain>
    </source>
</reference>
<dbReference type="Gene3D" id="3.30.420.10">
    <property type="entry name" value="Ribonuclease H-like superfamily/Ribonuclease H"/>
    <property type="match status" value="1"/>
</dbReference>
<keyword evidence="3 6" id="KW-0540">Nuclease</keyword>
<dbReference type="KEGG" id="seds:AAY24_11065"/>
<dbReference type="InterPro" id="IPR036397">
    <property type="entry name" value="RNaseH_sf"/>
</dbReference>
<dbReference type="PANTHER" id="PTHR47649">
    <property type="entry name" value="RIBONUCLEASE D"/>
    <property type="match status" value="1"/>
</dbReference>
<accession>A0A0F7JYJ2</accession>
<evidence type="ECO:0000256" key="5">
    <source>
        <dbReference type="ARBA" id="ARBA00022839"/>
    </source>
</evidence>
<dbReference type="AlphaFoldDB" id="A0A0F7JYJ2"/>
<dbReference type="GO" id="GO:0033890">
    <property type="term" value="F:ribonuclease D activity"/>
    <property type="evidence" value="ECO:0007669"/>
    <property type="project" value="UniProtKB-UniRule"/>
</dbReference>
<dbReference type="CDD" id="cd06142">
    <property type="entry name" value="RNaseD_exo"/>
    <property type="match status" value="1"/>
</dbReference>
<comment type="subcellular location">
    <subcellularLocation>
        <location evidence="6">Cytoplasm</location>
    </subcellularLocation>
</comment>
<feature type="domain" description="HRDC" evidence="7">
    <location>
        <begin position="210"/>
        <end position="290"/>
    </location>
</feature>
<gene>
    <name evidence="6" type="primary">rnd</name>
    <name evidence="8" type="ORF">AAY24_11065</name>
</gene>
<keyword evidence="4 6" id="KW-0378">Hydrolase</keyword>
<keyword evidence="1 6" id="KW-0963">Cytoplasm</keyword>
<evidence type="ECO:0000313" key="9">
    <source>
        <dbReference type="Proteomes" id="UP000034410"/>
    </source>
</evidence>